<feature type="compositionally biased region" description="Acidic residues" evidence="10">
    <location>
        <begin position="273"/>
        <end position="294"/>
    </location>
</feature>
<feature type="signal peptide" evidence="11">
    <location>
        <begin position="1"/>
        <end position="25"/>
    </location>
</feature>
<evidence type="ECO:0000256" key="8">
    <source>
        <dbReference type="ARBA" id="ARBA00023288"/>
    </source>
</evidence>
<comment type="function">
    <text evidence="1">VSG forms a coat on the surface of the parasite. The trypanosome evades the immune response of the host by expressing a series of antigenically distinct VSGs from an estimated 1000 VSG genes.</text>
</comment>
<organism evidence="13 14">
    <name type="scientific">Trypanosoma congolense (strain IL3000)</name>
    <dbReference type="NCBI Taxonomy" id="1068625"/>
    <lineage>
        <taxon>Eukaryota</taxon>
        <taxon>Discoba</taxon>
        <taxon>Euglenozoa</taxon>
        <taxon>Kinetoplastea</taxon>
        <taxon>Metakinetoplastina</taxon>
        <taxon>Trypanosomatida</taxon>
        <taxon>Trypanosomatidae</taxon>
        <taxon>Trypanosoma</taxon>
        <taxon>Nannomonas</taxon>
    </lineage>
</organism>
<evidence type="ECO:0000256" key="11">
    <source>
        <dbReference type="SAM" id="SignalP"/>
    </source>
</evidence>
<evidence type="ECO:0000256" key="10">
    <source>
        <dbReference type="SAM" id="MobiDB-lite"/>
    </source>
</evidence>
<evidence type="ECO:0000256" key="7">
    <source>
        <dbReference type="ARBA" id="ARBA00023180"/>
    </source>
</evidence>
<accession>F9WAI2</accession>
<keyword evidence="8" id="KW-0449">Lipoprotein</keyword>
<evidence type="ECO:0000313" key="14">
    <source>
        <dbReference type="Proteomes" id="UP000000702"/>
    </source>
</evidence>
<feature type="region of interest" description="Disordered" evidence="10">
    <location>
        <begin position="248"/>
        <end position="333"/>
    </location>
</feature>
<evidence type="ECO:0000256" key="2">
    <source>
        <dbReference type="ARBA" id="ARBA00004609"/>
    </source>
</evidence>
<reference evidence="14" key="1">
    <citation type="submission" date="2011-07" db="EMBL/GenBank/DDBJ databases">
        <title>Divergent evolution of antigenic variation in African trypanosomes.</title>
        <authorList>
            <person name="Jackson A.P."/>
            <person name="Berry A."/>
            <person name="Allison H.C."/>
            <person name="Burton P."/>
            <person name="Anderson J."/>
            <person name="Aslett M."/>
            <person name="Brown R."/>
            <person name="Corton N."/>
            <person name="Harris D."/>
            <person name="Hauser H."/>
            <person name="Gamble J."/>
            <person name="Gilderthorp R."/>
            <person name="McQuillan J."/>
            <person name="Quail M.A."/>
            <person name="Sanders M."/>
            <person name="Van Tonder A."/>
            <person name="Ginger M.L."/>
            <person name="Donelson J.E."/>
            <person name="Field M.C."/>
            <person name="Barry J.D."/>
            <person name="Berriman M."/>
            <person name="Hertz-Fowler C."/>
        </authorList>
    </citation>
    <scope>NUCLEOTIDE SEQUENCE [LARGE SCALE GENOMIC DNA]</scope>
    <source>
        <strain evidence="14">IL3000</strain>
    </source>
</reference>
<keyword evidence="4" id="KW-0336">GPI-anchor</keyword>
<name>F9WAI2_TRYCI</name>
<dbReference type="EMBL" id="CAEQ01001438">
    <property type="protein sequence ID" value="CCD14245.1"/>
    <property type="molecule type" value="Genomic_DNA"/>
</dbReference>
<dbReference type="Proteomes" id="UP000000702">
    <property type="component" value="Unassembled WGS sequence"/>
</dbReference>
<comment type="caution">
    <text evidence="13">The sequence shown here is derived from an EMBL/GenBank/DDBJ whole genome shotgun (WGS) entry which is preliminary data.</text>
</comment>
<keyword evidence="14" id="KW-1185">Reference proteome</keyword>
<feature type="coiled-coil region" evidence="9">
    <location>
        <begin position="167"/>
        <end position="194"/>
    </location>
</feature>
<evidence type="ECO:0000256" key="6">
    <source>
        <dbReference type="ARBA" id="ARBA00023136"/>
    </source>
</evidence>
<comment type="subcellular location">
    <subcellularLocation>
        <location evidence="2">Cell membrane</location>
        <topology evidence="2">Lipid-anchor</topology>
        <topology evidence="2">GPI-anchor</topology>
    </subcellularLocation>
</comment>
<sequence>MEWEIWGRALLFLFVWGMGGRHVEGSNEGVFQKLCEITGNVRVLMGKNGEAEKALREALYGGSGKGHFDEDGTFTHGCGLWVHSRSQYCSHLTGSGSEKHGCFGDSLVGTILCTCVPGQREPKDFCGLGDDVKKGAIWTSGLESHTQDLFRKVLEKINKNCKATTHAADTSGHLEDLKNAVNEIKNEAKKNNFSNGKDGHYLGSGTTTTRFCDGMNASEACVTYPTKVNGKEPNIPWADKIFESIQKLNQTRTQQHSRTSSSGSDTDNGHEDSSEDSAGNDEQEGEEQESEEESAQNHDPQNPSKPSRPRRNRRSTKNQPAEQPAESLKAIIHKDDGTILIQPFWLLSAVVI</sequence>
<dbReference type="AlphaFoldDB" id="F9WAI2"/>
<dbReference type="Pfam" id="PF13206">
    <property type="entry name" value="VSG_B"/>
    <property type="match status" value="1"/>
</dbReference>
<feature type="chain" id="PRO_5003394638" evidence="11">
    <location>
        <begin position="26"/>
        <end position="352"/>
    </location>
</feature>
<evidence type="ECO:0000256" key="4">
    <source>
        <dbReference type="ARBA" id="ARBA00022622"/>
    </source>
</evidence>
<keyword evidence="6" id="KW-0472">Membrane</keyword>
<dbReference type="VEuPathDB" id="TriTrypDB:TcIL3000_0_48900"/>
<dbReference type="GO" id="GO:0098552">
    <property type="term" value="C:side of membrane"/>
    <property type="evidence" value="ECO:0007669"/>
    <property type="project" value="UniProtKB-KW"/>
</dbReference>
<evidence type="ECO:0000256" key="3">
    <source>
        <dbReference type="ARBA" id="ARBA00022475"/>
    </source>
</evidence>
<keyword evidence="3" id="KW-1003">Cell membrane</keyword>
<proteinExistence type="predicted"/>
<protein>
    <submittedName>
        <fullName evidence="13">Variant surface glycoprotein</fullName>
    </submittedName>
</protein>
<dbReference type="InterPro" id="IPR025932">
    <property type="entry name" value="Trypano_VSG_B_N_dom"/>
</dbReference>
<reference evidence="13 14" key="2">
    <citation type="journal article" date="2012" name="Proc. Natl. Acad. Sci. U.S.A.">
        <title>Antigenic diversity is generated by distinct evolutionary mechanisms in African trypanosome species.</title>
        <authorList>
            <person name="Jackson A.P."/>
            <person name="Berry A."/>
            <person name="Aslett M."/>
            <person name="Allison H.C."/>
            <person name="Burton P."/>
            <person name="Vavrova-Anderson J."/>
            <person name="Brown R."/>
            <person name="Browne H."/>
            <person name="Corton N."/>
            <person name="Hauser H."/>
            <person name="Gamble J."/>
            <person name="Gilderthorp R."/>
            <person name="Marcello L."/>
            <person name="McQuillan J."/>
            <person name="Otto T.D."/>
            <person name="Quail M.A."/>
            <person name="Sanders M.J."/>
            <person name="van Tonder A."/>
            <person name="Ginger M.L."/>
            <person name="Field M.C."/>
            <person name="Barry J.D."/>
            <person name="Hertz-Fowler C."/>
            <person name="Berriman M."/>
        </authorList>
    </citation>
    <scope>NUCLEOTIDE SEQUENCE [LARGE SCALE GENOMIC DNA]</scope>
    <source>
        <strain evidence="13 14">IL3000</strain>
    </source>
</reference>
<keyword evidence="9" id="KW-0175">Coiled coil</keyword>
<gene>
    <name evidence="13" type="ORF">TCIL3000_0_48900</name>
</gene>
<evidence type="ECO:0000256" key="9">
    <source>
        <dbReference type="SAM" id="Coils"/>
    </source>
</evidence>
<evidence type="ECO:0000313" key="13">
    <source>
        <dbReference type="EMBL" id="CCD14245.1"/>
    </source>
</evidence>
<evidence type="ECO:0000259" key="12">
    <source>
        <dbReference type="Pfam" id="PF13206"/>
    </source>
</evidence>
<feature type="domain" description="Trypanosome variant surface glycoprotein B-type N-terminal" evidence="12">
    <location>
        <begin position="49"/>
        <end position="257"/>
    </location>
</feature>
<keyword evidence="5 11" id="KW-0732">Signal</keyword>
<keyword evidence="7" id="KW-0325">Glycoprotein</keyword>
<dbReference type="GO" id="GO:0005886">
    <property type="term" value="C:plasma membrane"/>
    <property type="evidence" value="ECO:0007669"/>
    <property type="project" value="UniProtKB-SubCell"/>
</dbReference>
<evidence type="ECO:0000256" key="5">
    <source>
        <dbReference type="ARBA" id="ARBA00022729"/>
    </source>
</evidence>
<feature type="compositionally biased region" description="Low complexity" evidence="10">
    <location>
        <begin position="249"/>
        <end position="266"/>
    </location>
</feature>
<evidence type="ECO:0000256" key="1">
    <source>
        <dbReference type="ARBA" id="ARBA00002523"/>
    </source>
</evidence>
<feature type="compositionally biased region" description="Basic residues" evidence="10">
    <location>
        <begin position="307"/>
        <end position="316"/>
    </location>
</feature>